<dbReference type="RefSeq" id="WP_136931298.1">
    <property type="nucleotide sequence ID" value="NZ_SSMQ01000025.1"/>
</dbReference>
<dbReference type="AlphaFoldDB" id="A0A4V5PMK3"/>
<evidence type="ECO:0000313" key="2">
    <source>
        <dbReference type="Proteomes" id="UP000309215"/>
    </source>
</evidence>
<sequence>MTTALPQTPFGSTGLRVSPLGLVGSGGIDADTVERAFHELGVNYFFASPLWPALSAGVLRLVRAGHRDRMVIACGAYVPIGALVPREWALVTRGMGVGHVDVFHLLGVRARLWAAGETWPAMRKLRAEGKARALGIACDDGALAASLCDELAPDVLTIRYEASRRVIESELFATLAGKRPGVVASPPAQREAGGAHVRFALSHPVVDVALCAPRTFEEIAEAAASALLGPLPAP</sequence>
<evidence type="ECO:0008006" key="3">
    <source>
        <dbReference type="Google" id="ProtNLM"/>
    </source>
</evidence>
<proteinExistence type="predicted"/>
<gene>
    <name evidence="1" type="ORF">E8A74_23475</name>
</gene>
<dbReference type="Proteomes" id="UP000309215">
    <property type="component" value="Unassembled WGS sequence"/>
</dbReference>
<name>A0A4V5PMK3_9BACT</name>
<evidence type="ECO:0000313" key="1">
    <source>
        <dbReference type="EMBL" id="TKD04329.1"/>
    </source>
</evidence>
<comment type="caution">
    <text evidence="1">The sequence shown here is derived from an EMBL/GenBank/DDBJ whole genome shotgun (WGS) entry which is preliminary data.</text>
</comment>
<dbReference type="EMBL" id="SSMQ01000025">
    <property type="protein sequence ID" value="TKD04329.1"/>
    <property type="molecule type" value="Genomic_DNA"/>
</dbReference>
<reference evidence="1 2" key="1">
    <citation type="submission" date="2019-04" db="EMBL/GenBank/DDBJ databases">
        <authorList>
            <person name="Li Y."/>
            <person name="Wang J."/>
        </authorList>
    </citation>
    <scope>NUCLEOTIDE SEQUENCE [LARGE SCALE GENOMIC DNA]</scope>
    <source>
        <strain evidence="1 2">DSM 14668</strain>
    </source>
</reference>
<dbReference type="SUPFAM" id="SSF51430">
    <property type="entry name" value="NAD(P)-linked oxidoreductase"/>
    <property type="match status" value="1"/>
</dbReference>
<organism evidence="1 2">
    <name type="scientific">Polyangium fumosum</name>
    <dbReference type="NCBI Taxonomy" id="889272"/>
    <lineage>
        <taxon>Bacteria</taxon>
        <taxon>Pseudomonadati</taxon>
        <taxon>Myxococcota</taxon>
        <taxon>Polyangia</taxon>
        <taxon>Polyangiales</taxon>
        <taxon>Polyangiaceae</taxon>
        <taxon>Polyangium</taxon>
    </lineage>
</organism>
<dbReference type="InterPro" id="IPR036812">
    <property type="entry name" value="NAD(P)_OxRdtase_dom_sf"/>
</dbReference>
<dbReference type="Gene3D" id="3.20.20.100">
    <property type="entry name" value="NADP-dependent oxidoreductase domain"/>
    <property type="match status" value="1"/>
</dbReference>
<dbReference type="OrthoDB" id="570334at2"/>
<protein>
    <recommendedName>
        <fullName evidence="3">Aldo/keto reductase</fullName>
    </recommendedName>
</protein>
<accession>A0A4V5PMK3</accession>
<keyword evidence="2" id="KW-1185">Reference proteome</keyword>